<dbReference type="Proteomes" id="UP001354989">
    <property type="component" value="Chromosome"/>
</dbReference>
<sequence length="444" mass="49325">MKNLYIAALGMVAMLWSPLQVSAQEQQDNASKLEVKAQIRPRAEYRNGALGSTGSTPAFFVNNRARLSAYYTDASGKLTVGMSGQNVSVWGATPQVESVGTFMLNEAWAELKASEHFAFRIGRQQLAYDDDRILGTLDWQVSGRWHDAFLTKMKFDNFQAHVGLAFNQNAETKDNTWYNPTGAQPYKTMQFLWMSQKFNERFSATALLMNLGFQKMENGSAVDGIYDLQTLGANLHFKEGAWKINGTFYKQLGQNNSGQGVNAHMLALKVIFAEQGSAWSFAGGLDYLSGNDAELDADGEINPTVKDNTQKAFDPLFGTHHKFYGFMDYFYVGNHGRNIGLFDKHIGATYKVNPKLSITGTAHHFNGAGSIKSESGATESNYLGTEADFSFKYKMMKDVVLMGGFSQMFGTDALNQLYPGTNQNGQNWGWLMININPTIFSSKF</sequence>
<feature type="chain" id="PRO_5047086377" description="Alginate export domain-containing protein" evidence="1">
    <location>
        <begin position="24"/>
        <end position="444"/>
    </location>
</feature>
<proteinExistence type="predicted"/>
<dbReference type="EMBL" id="AP025292">
    <property type="protein sequence ID" value="BDD00302.1"/>
    <property type="molecule type" value="Genomic_DNA"/>
</dbReference>
<dbReference type="RefSeq" id="WP_338397254.1">
    <property type="nucleotide sequence ID" value="NZ_AP025292.1"/>
</dbReference>
<evidence type="ECO:0000256" key="1">
    <source>
        <dbReference type="SAM" id="SignalP"/>
    </source>
</evidence>
<name>A0ABM7VH80_9BACT</name>
<gene>
    <name evidence="2" type="ORF">PEPS_25820</name>
</gene>
<keyword evidence="3" id="KW-1185">Reference proteome</keyword>
<evidence type="ECO:0008006" key="4">
    <source>
        <dbReference type="Google" id="ProtNLM"/>
    </source>
</evidence>
<keyword evidence="1" id="KW-0732">Signal</keyword>
<evidence type="ECO:0000313" key="2">
    <source>
        <dbReference type="EMBL" id="BDD00302.1"/>
    </source>
</evidence>
<reference evidence="2 3" key="1">
    <citation type="submission" date="2021-12" db="EMBL/GenBank/DDBJ databases">
        <title>Genome sequencing of bacteria with rrn-lacking chromosome and rrn-plasmid.</title>
        <authorList>
            <person name="Anda M."/>
            <person name="Iwasaki W."/>
        </authorList>
    </citation>
    <scope>NUCLEOTIDE SEQUENCE [LARGE SCALE GENOMIC DNA]</scope>
    <source>
        <strain evidence="2 3">NBRC 101262</strain>
    </source>
</reference>
<evidence type="ECO:0000313" key="3">
    <source>
        <dbReference type="Proteomes" id="UP001354989"/>
    </source>
</evidence>
<feature type="signal peptide" evidence="1">
    <location>
        <begin position="1"/>
        <end position="23"/>
    </location>
</feature>
<accession>A0ABM7VH80</accession>
<protein>
    <recommendedName>
        <fullName evidence="4">Alginate export domain-containing protein</fullName>
    </recommendedName>
</protein>
<organism evidence="2 3">
    <name type="scientific">Persicobacter psychrovividus</name>
    <dbReference type="NCBI Taxonomy" id="387638"/>
    <lineage>
        <taxon>Bacteria</taxon>
        <taxon>Pseudomonadati</taxon>
        <taxon>Bacteroidota</taxon>
        <taxon>Cytophagia</taxon>
        <taxon>Cytophagales</taxon>
        <taxon>Persicobacteraceae</taxon>
        <taxon>Persicobacter</taxon>
    </lineage>
</organism>